<dbReference type="RefSeq" id="WP_224189892.1">
    <property type="nucleotide sequence ID" value="NZ_JAIRAU010000001.1"/>
</dbReference>
<gene>
    <name evidence="1" type="ORF">K7C98_02635</name>
</gene>
<dbReference type="CDD" id="cd04794">
    <property type="entry name" value="euk_LANCL"/>
    <property type="match status" value="1"/>
</dbReference>
<accession>A0ABS7TIW1</accession>
<protein>
    <submittedName>
        <fullName evidence="1">LanC-like protein</fullName>
    </submittedName>
</protein>
<evidence type="ECO:0000313" key="2">
    <source>
        <dbReference type="Proteomes" id="UP001139031"/>
    </source>
</evidence>
<sequence>MLFEPQRHEPVTDLAWDPARAHEAVRAIVADAEAQFTEDGWWPEHPLDSEGPPPPDNHKSLYLGAAGMLWALWYLARERAVTLRGAPEQHIGRAYQAYLAAPDTGEVVPSYFLGEVGILLVLWQLTRSRAAADRLSAVIAANIPNPTNEALWAAPGTMVGAWHMLQWTGAPRWRDLFRANVEQLWRTWAPSRHAACHLWTQDLYGHIQQYLGAGHGFAGNVYPLLRGAALLTAEQREQLYRRCVEVLRVTAIHDDDGVNWPPEVDPLPPGRARKMLLQWCHGAPGIITALTDYTPGVSAELDALLLRAGEAIWRAGPLRKGAGLCHGTAGNGYAFLKLHRRTGDPSWLARARAFAMHAIVQSERMRQEHGRGRHTLWTGDPGVAVYVWHCLTVQDGMPALDIFA</sequence>
<organism evidence="1 2">
    <name type="scientific">Nannocystis pusilla</name>
    <dbReference type="NCBI Taxonomy" id="889268"/>
    <lineage>
        <taxon>Bacteria</taxon>
        <taxon>Pseudomonadati</taxon>
        <taxon>Myxococcota</taxon>
        <taxon>Polyangia</taxon>
        <taxon>Nannocystales</taxon>
        <taxon>Nannocystaceae</taxon>
        <taxon>Nannocystis</taxon>
    </lineage>
</organism>
<dbReference type="EMBL" id="JAIRAU010000001">
    <property type="protein sequence ID" value="MBZ5708138.1"/>
    <property type="molecule type" value="Genomic_DNA"/>
</dbReference>
<dbReference type="SUPFAM" id="SSF158745">
    <property type="entry name" value="LanC-like"/>
    <property type="match status" value="1"/>
</dbReference>
<dbReference type="Gene3D" id="1.50.10.10">
    <property type="match status" value="1"/>
</dbReference>
<dbReference type="Proteomes" id="UP001139031">
    <property type="component" value="Unassembled WGS sequence"/>
</dbReference>
<dbReference type="PANTHER" id="PTHR12736:SF7">
    <property type="entry name" value="LANC-LIKE PROTEIN 3"/>
    <property type="match status" value="1"/>
</dbReference>
<dbReference type="PRINTS" id="PR01950">
    <property type="entry name" value="LANCSUPER"/>
</dbReference>
<dbReference type="InterPro" id="IPR007822">
    <property type="entry name" value="LANC-like"/>
</dbReference>
<dbReference type="Pfam" id="PF05147">
    <property type="entry name" value="LANC_like"/>
    <property type="match status" value="1"/>
</dbReference>
<evidence type="ECO:0000313" key="1">
    <source>
        <dbReference type="EMBL" id="MBZ5708138.1"/>
    </source>
</evidence>
<reference evidence="1" key="1">
    <citation type="submission" date="2021-08" db="EMBL/GenBank/DDBJ databases">
        <authorList>
            <person name="Stevens D.C."/>
        </authorList>
    </citation>
    <scope>NUCLEOTIDE SEQUENCE</scope>
    <source>
        <strain evidence="1">DSM 53165</strain>
    </source>
</reference>
<dbReference type="SMART" id="SM01260">
    <property type="entry name" value="LANC_like"/>
    <property type="match status" value="1"/>
</dbReference>
<keyword evidence="2" id="KW-1185">Reference proteome</keyword>
<proteinExistence type="predicted"/>
<dbReference type="InterPro" id="IPR012341">
    <property type="entry name" value="6hp_glycosidase-like_sf"/>
</dbReference>
<comment type="caution">
    <text evidence="1">The sequence shown here is derived from an EMBL/GenBank/DDBJ whole genome shotgun (WGS) entry which is preliminary data.</text>
</comment>
<name>A0ABS7TIW1_9BACT</name>
<dbReference type="PANTHER" id="PTHR12736">
    <property type="entry name" value="LANC-LIKE PROTEIN"/>
    <property type="match status" value="1"/>
</dbReference>